<dbReference type="EMBL" id="JACJMO010000002">
    <property type="protein sequence ID" value="MBM6856371.1"/>
    <property type="molecule type" value="Genomic_DNA"/>
</dbReference>
<reference evidence="2 3" key="1">
    <citation type="journal article" date="2021" name="Sci. Rep.">
        <title>The distribution of antibiotic resistance genes in chicken gut microbiota commensals.</title>
        <authorList>
            <person name="Juricova H."/>
            <person name="Matiasovicova J."/>
            <person name="Kubasova T."/>
            <person name="Cejkova D."/>
            <person name="Rychlik I."/>
        </authorList>
    </citation>
    <scope>NUCLEOTIDE SEQUENCE [LARGE SCALE GENOMIC DNA]</scope>
    <source>
        <strain evidence="2 3">An421</strain>
    </source>
</reference>
<feature type="signal peptide" evidence="1">
    <location>
        <begin position="1"/>
        <end position="22"/>
    </location>
</feature>
<evidence type="ECO:0000313" key="3">
    <source>
        <dbReference type="Proteomes" id="UP000698924"/>
    </source>
</evidence>
<name>A0AA40ZR99_9BACT</name>
<evidence type="ECO:0000256" key="1">
    <source>
        <dbReference type="SAM" id="SignalP"/>
    </source>
</evidence>
<accession>A0AA40ZR99</accession>
<dbReference type="InterPro" id="IPR026906">
    <property type="entry name" value="LRR_5"/>
</dbReference>
<dbReference type="Pfam" id="PF13306">
    <property type="entry name" value="LRR_5"/>
    <property type="match status" value="2"/>
</dbReference>
<gene>
    <name evidence="2" type="ORF">H6D15_01915</name>
</gene>
<keyword evidence="3" id="KW-1185">Reference proteome</keyword>
<dbReference type="SUPFAM" id="SSF52058">
    <property type="entry name" value="L domain-like"/>
    <property type="match status" value="1"/>
</dbReference>
<sequence length="351" mass="39032">MKLRNILLVAASLCITWGGAYAQKKKTFYVPKAGTLVELLTENEANQITHLTLQGKLNAIDFRHLRDEFTNLKVLDISNATISMYTGKNGTYPDRIYVYPGNCIPAYAFCKKMSDGSFQGKQTLERVILSDKTKNIEDAAFKGCTNLKICQVRKKKAPNLLPEALADSITAIFVPLGSTDSYRNKERWENFSFIEGEPTIVSVEIGPMSSLASELMRKGIQPRDVNFLTIEGKMDEADFKLLRDYMPNLVSVNMENCTSTAIPEYTFTQKKYMLDVTLPKGLQTIGQRAFSGCTRLSGSLILPAGVTAIEYGAFIGCDNLRHVVATGNKITTLGDKLFGESENKIVYQTKH</sequence>
<dbReference type="Proteomes" id="UP000698924">
    <property type="component" value="Unassembled WGS sequence"/>
</dbReference>
<evidence type="ECO:0000313" key="2">
    <source>
        <dbReference type="EMBL" id="MBM6856371.1"/>
    </source>
</evidence>
<dbReference type="PANTHER" id="PTHR45661">
    <property type="entry name" value="SURFACE ANTIGEN"/>
    <property type="match status" value="1"/>
</dbReference>
<organism evidence="2 3">
    <name type="scientific">Caecibacteroides pullorum</name>
    <dbReference type="NCBI Taxonomy" id="2725562"/>
    <lineage>
        <taxon>Bacteria</taxon>
        <taxon>Pseudomonadati</taxon>
        <taxon>Bacteroidota</taxon>
        <taxon>Bacteroidia</taxon>
        <taxon>Bacteroidales</taxon>
        <taxon>Bacteroidaceae</taxon>
        <taxon>Caecibacteroides</taxon>
    </lineage>
</organism>
<dbReference type="RefSeq" id="WP_204970895.1">
    <property type="nucleotide sequence ID" value="NZ_JAAZTS010000002.1"/>
</dbReference>
<dbReference type="Gene3D" id="3.80.10.10">
    <property type="entry name" value="Ribonuclease Inhibitor"/>
    <property type="match status" value="2"/>
</dbReference>
<feature type="chain" id="PRO_5041337857" evidence="1">
    <location>
        <begin position="23"/>
        <end position="351"/>
    </location>
</feature>
<keyword evidence="1" id="KW-0732">Signal</keyword>
<dbReference type="PANTHER" id="PTHR45661:SF3">
    <property type="entry name" value="IG-LIKE DOMAIN-CONTAINING PROTEIN"/>
    <property type="match status" value="1"/>
</dbReference>
<comment type="caution">
    <text evidence="2">The sequence shown here is derived from an EMBL/GenBank/DDBJ whole genome shotgun (WGS) entry which is preliminary data.</text>
</comment>
<dbReference type="AlphaFoldDB" id="A0AA40ZR99"/>
<dbReference type="InterPro" id="IPR053139">
    <property type="entry name" value="Surface_bspA-like"/>
</dbReference>
<proteinExistence type="predicted"/>
<dbReference type="InterPro" id="IPR032675">
    <property type="entry name" value="LRR_dom_sf"/>
</dbReference>
<protein>
    <submittedName>
        <fullName evidence="2">Leucine-rich repeat protein</fullName>
    </submittedName>
</protein>